<feature type="region of interest" description="Disordered" evidence="1">
    <location>
        <begin position="38"/>
        <end position="58"/>
    </location>
</feature>
<evidence type="ECO:0000256" key="1">
    <source>
        <dbReference type="SAM" id="MobiDB-lite"/>
    </source>
</evidence>
<proteinExistence type="predicted"/>
<accession>A0A2I0KWP7</accession>
<evidence type="ECO:0000313" key="2">
    <source>
        <dbReference type="EMBL" id="PKI72892.1"/>
    </source>
</evidence>
<reference evidence="2 3" key="1">
    <citation type="submission" date="2017-11" db="EMBL/GenBank/DDBJ databases">
        <title>De-novo sequencing of pomegranate (Punica granatum L.) genome.</title>
        <authorList>
            <person name="Akparov Z."/>
            <person name="Amiraslanov A."/>
            <person name="Hajiyeva S."/>
            <person name="Abbasov M."/>
            <person name="Kaur K."/>
            <person name="Hamwieh A."/>
            <person name="Solovyev V."/>
            <person name="Salamov A."/>
            <person name="Braich B."/>
            <person name="Kosarev P."/>
            <person name="Mahmoud A."/>
            <person name="Hajiyev E."/>
            <person name="Babayeva S."/>
            <person name="Izzatullayeva V."/>
            <person name="Mammadov A."/>
            <person name="Mammadov A."/>
            <person name="Sharifova S."/>
            <person name="Ojaghi J."/>
            <person name="Eynullazada K."/>
            <person name="Bayramov B."/>
            <person name="Abdulazimova A."/>
            <person name="Shahmuradov I."/>
        </authorList>
    </citation>
    <scope>NUCLEOTIDE SEQUENCE [LARGE SCALE GENOMIC DNA]</scope>
    <source>
        <strain evidence="3">cv. AG2017</strain>
        <tissue evidence="2">Leaf</tissue>
    </source>
</reference>
<comment type="caution">
    <text evidence="2">The sequence shown here is derived from an EMBL/GenBank/DDBJ whole genome shotgun (WGS) entry which is preliminary data.</text>
</comment>
<dbReference type="Proteomes" id="UP000233551">
    <property type="component" value="Unassembled WGS sequence"/>
</dbReference>
<feature type="compositionally biased region" description="Basic and acidic residues" evidence="1">
    <location>
        <begin position="38"/>
        <end position="47"/>
    </location>
</feature>
<evidence type="ECO:0000313" key="3">
    <source>
        <dbReference type="Proteomes" id="UP000233551"/>
    </source>
</evidence>
<name>A0A2I0KWP7_PUNGR</name>
<sequence length="173" mass="19232">MHIQRSFLRKLDARCLPYTMLAFPRLNVESTVRVDPKTLGTNDHHGNLEGSLGYPRPPTLPQNSIGSLRGDVRPDLCQSGLSTLPVGSVATIRVYSSQNGPNPTHQRSNPTLEGPIPPLGTRSGYRRSFQITSGQIDRFFGFFGVLAQLWTIQGIGRHRLQAEVARTTMFPFF</sequence>
<dbReference type="EMBL" id="PGOL01000305">
    <property type="protein sequence ID" value="PKI72892.1"/>
    <property type="molecule type" value="Genomic_DNA"/>
</dbReference>
<organism evidence="2 3">
    <name type="scientific">Punica granatum</name>
    <name type="common">Pomegranate</name>
    <dbReference type="NCBI Taxonomy" id="22663"/>
    <lineage>
        <taxon>Eukaryota</taxon>
        <taxon>Viridiplantae</taxon>
        <taxon>Streptophyta</taxon>
        <taxon>Embryophyta</taxon>
        <taxon>Tracheophyta</taxon>
        <taxon>Spermatophyta</taxon>
        <taxon>Magnoliopsida</taxon>
        <taxon>eudicotyledons</taxon>
        <taxon>Gunneridae</taxon>
        <taxon>Pentapetalae</taxon>
        <taxon>rosids</taxon>
        <taxon>malvids</taxon>
        <taxon>Myrtales</taxon>
        <taxon>Lythraceae</taxon>
        <taxon>Punica</taxon>
    </lineage>
</organism>
<keyword evidence="3" id="KW-1185">Reference proteome</keyword>
<protein>
    <submittedName>
        <fullName evidence="2">Uncharacterized protein</fullName>
    </submittedName>
</protein>
<feature type="region of interest" description="Disordered" evidence="1">
    <location>
        <begin position="95"/>
        <end position="118"/>
    </location>
</feature>
<gene>
    <name evidence="2" type="ORF">CRG98_006694</name>
</gene>
<feature type="compositionally biased region" description="Polar residues" evidence="1">
    <location>
        <begin position="95"/>
        <end position="111"/>
    </location>
</feature>
<dbReference type="AlphaFoldDB" id="A0A2I0KWP7"/>